<gene>
    <name evidence="2" type="ORF">NMOB1V02_LOCUS135</name>
</gene>
<dbReference type="Proteomes" id="UP000678499">
    <property type="component" value="Unassembled WGS sequence"/>
</dbReference>
<accession>A0A7R9BCN9</accession>
<reference evidence="2" key="1">
    <citation type="submission" date="2020-11" db="EMBL/GenBank/DDBJ databases">
        <authorList>
            <person name="Tran Van P."/>
        </authorList>
    </citation>
    <scope>NUCLEOTIDE SEQUENCE</scope>
</reference>
<organism evidence="2">
    <name type="scientific">Notodromas monacha</name>
    <dbReference type="NCBI Taxonomy" id="399045"/>
    <lineage>
        <taxon>Eukaryota</taxon>
        <taxon>Metazoa</taxon>
        <taxon>Ecdysozoa</taxon>
        <taxon>Arthropoda</taxon>
        <taxon>Crustacea</taxon>
        <taxon>Oligostraca</taxon>
        <taxon>Ostracoda</taxon>
        <taxon>Podocopa</taxon>
        <taxon>Podocopida</taxon>
        <taxon>Cypridocopina</taxon>
        <taxon>Cypridoidea</taxon>
        <taxon>Cyprididae</taxon>
        <taxon>Notodromas</taxon>
    </lineage>
</organism>
<dbReference type="AlphaFoldDB" id="A0A7R9BCN9"/>
<evidence type="ECO:0000313" key="2">
    <source>
        <dbReference type="EMBL" id="CAD7272191.1"/>
    </source>
</evidence>
<feature type="region of interest" description="Disordered" evidence="1">
    <location>
        <begin position="26"/>
        <end position="55"/>
    </location>
</feature>
<name>A0A7R9BCN9_9CRUS</name>
<sequence>MNAASRPKHRIAMKTVRASTFVARVAAPRDKKSAAPVSTQRVPLPRTRGSRSTTALPPRKINVTIFVVISSCASVGRDVPNSRNYRPHIWVEKLENSPHQKQQEDKTDKVVGFATQMPHSHGKQHKPLAGSVSFETFSRLRRSLDVNHHVKSGLISKKRIDYALKL</sequence>
<dbReference type="EMBL" id="OA882047">
    <property type="protein sequence ID" value="CAD7272191.1"/>
    <property type="molecule type" value="Genomic_DNA"/>
</dbReference>
<proteinExistence type="predicted"/>
<evidence type="ECO:0000256" key="1">
    <source>
        <dbReference type="SAM" id="MobiDB-lite"/>
    </source>
</evidence>
<keyword evidence="3" id="KW-1185">Reference proteome</keyword>
<evidence type="ECO:0000313" key="3">
    <source>
        <dbReference type="Proteomes" id="UP000678499"/>
    </source>
</evidence>
<protein>
    <submittedName>
        <fullName evidence="2">Uncharacterized protein</fullName>
    </submittedName>
</protein>
<dbReference type="EMBL" id="CAJPEX010000010">
    <property type="protein sequence ID" value="CAG0912343.1"/>
    <property type="molecule type" value="Genomic_DNA"/>
</dbReference>